<keyword evidence="2" id="KW-1185">Reference proteome</keyword>
<proteinExistence type="predicted"/>
<dbReference type="AlphaFoldDB" id="A0A387HCJ3"/>
<evidence type="ECO:0000313" key="2">
    <source>
        <dbReference type="Proteomes" id="UP000271554"/>
    </source>
</evidence>
<gene>
    <name evidence="1" type="ORF">DWB77_02502</name>
</gene>
<dbReference type="KEGG" id="shun:DWB77_02502"/>
<reference evidence="1 2" key="1">
    <citation type="submission" date="2018-10" db="EMBL/GenBank/DDBJ databases">
        <title>Relationship between Morphology and Antimicrobial Activity in Streptomyces.</title>
        <authorList>
            <person name="Kang H.J."/>
            <person name="Kim S.B."/>
        </authorList>
    </citation>
    <scope>NUCLEOTIDE SEQUENCE [LARGE SCALE GENOMIC DNA]</scope>
    <source>
        <strain evidence="1 2">BH38</strain>
    </source>
</reference>
<evidence type="ECO:0000313" key="1">
    <source>
        <dbReference type="EMBL" id="AYG80371.1"/>
    </source>
</evidence>
<dbReference type="RefSeq" id="WP_120721327.1">
    <property type="nucleotide sequence ID" value="NZ_CP032698.1"/>
</dbReference>
<sequence>MESQVRGGTRWKRFALVMVPSVAATAAIGVGLAQGALAASFSVSGVDFKVTAEKLDGQNLLQYGSVATGKSLQGQDMHNPVVVSGFSHADISKMCQSVVQPLPMGLGYVTMKLKAGGGQEKIAADNIYLDVSELSTDAKFTHIDIGVAAGEGKRDKDGNLVTSVQPGADGKVAPGSQYGFAQRADRAELSNVEQRAWATTAGSFKLPGLKLSLAVDKDAKKNECGSWQDEFKQ</sequence>
<dbReference type="Pfam" id="PF19741">
    <property type="entry name" value="DUF6230"/>
    <property type="match status" value="1"/>
</dbReference>
<dbReference type="OrthoDB" id="4238587at2"/>
<organism evidence="1 2">
    <name type="scientific">Streptomyces hundungensis</name>
    <dbReference type="NCBI Taxonomy" id="1077946"/>
    <lineage>
        <taxon>Bacteria</taxon>
        <taxon>Bacillati</taxon>
        <taxon>Actinomycetota</taxon>
        <taxon>Actinomycetes</taxon>
        <taxon>Kitasatosporales</taxon>
        <taxon>Streptomycetaceae</taxon>
        <taxon>Streptomyces</taxon>
    </lineage>
</organism>
<protein>
    <recommendedName>
        <fullName evidence="3">Cholesterol esterase</fullName>
    </recommendedName>
</protein>
<dbReference type="Proteomes" id="UP000271554">
    <property type="component" value="Chromosome"/>
</dbReference>
<dbReference type="EMBL" id="CP032698">
    <property type="protein sequence ID" value="AYG80371.1"/>
    <property type="molecule type" value="Genomic_DNA"/>
</dbReference>
<name>A0A387HCJ3_9ACTN</name>
<dbReference type="InterPro" id="IPR046198">
    <property type="entry name" value="DUF6230"/>
</dbReference>
<accession>A0A387HCJ3</accession>
<evidence type="ECO:0008006" key="3">
    <source>
        <dbReference type="Google" id="ProtNLM"/>
    </source>
</evidence>